<dbReference type="GO" id="GO:0008270">
    <property type="term" value="F:zinc ion binding"/>
    <property type="evidence" value="ECO:0007669"/>
    <property type="project" value="UniProtKB-KW"/>
</dbReference>
<evidence type="ECO:0000256" key="10">
    <source>
        <dbReference type="PROSITE-ProRule" id="PRU00175"/>
    </source>
</evidence>
<feature type="compositionally biased region" description="Polar residues" evidence="12">
    <location>
        <begin position="246"/>
        <end position="256"/>
    </location>
</feature>
<evidence type="ECO:0000256" key="11">
    <source>
        <dbReference type="RuleBase" id="RU369090"/>
    </source>
</evidence>
<name>A0A7J6X4S6_THATH</name>
<evidence type="ECO:0000256" key="1">
    <source>
        <dbReference type="ARBA" id="ARBA00000900"/>
    </source>
</evidence>
<comment type="domain">
    <text evidence="11">The RING-type zinc finger domain is responsible for E3 ligase activity.</text>
</comment>
<evidence type="ECO:0000313" key="14">
    <source>
        <dbReference type="EMBL" id="KAF5203362.1"/>
    </source>
</evidence>
<dbReference type="SMART" id="SM00184">
    <property type="entry name" value="RING"/>
    <property type="match status" value="1"/>
</dbReference>
<evidence type="ECO:0000256" key="4">
    <source>
        <dbReference type="ARBA" id="ARBA00022679"/>
    </source>
</evidence>
<feature type="region of interest" description="Disordered" evidence="12">
    <location>
        <begin position="244"/>
        <end position="293"/>
    </location>
</feature>
<evidence type="ECO:0000256" key="2">
    <source>
        <dbReference type="ARBA" id="ARBA00004308"/>
    </source>
</evidence>
<feature type="compositionally biased region" description="Polar residues" evidence="12">
    <location>
        <begin position="268"/>
        <end position="279"/>
    </location>
</feature>
<dbReference type="SUPFAM" id="SSF57850">
    <property type="entry name" value="RING/U-box"/>
    <property type="match status" value="1"/>
</dbReference>
<keyword evidence="9" id="KW-0472">Membrane</keyword>
<dbReference type="UniPathway" id="UPA00143"/>
<feature type="domain" description="RING-type" evidence="13">
    <location>
        <begin position="305"/>
        <end position="346"/>
    </location>
</feature>
<feature type="region of interest" description="Disordered" evidence="12">
    <location>
        <begin position="359"/>
        <end position="391"/>
    </location>
</feature>
<comment type="catalytic activity">
    <reaction evidence="1 11">
        <text>S-ubiquitinyl-[E2 ubiquitin-conjugating enzyme]-L-cysteine + [acceptor protein]-L-lysine = [E2 ubiquitin-conjugating enzyme]-L-cysteine + N(6)-ubiquitinyl-[acceptor protein]-L-lysine.</text>
        <dbReference type="EC" id="2.3.2.27"/>
    </reaction>
</comment>
<dbReference type="GO" id="GO:0016567">
    <property type="term" value="P:protein ubiquitination"/>
    <property type="evidence" value="ECO:0007669"/>
    <property type="project" value="UniProtKB-UniPathway"/>
</dbReference>
<evidence type="ECO:0000256" key="6">
    <source>
        <dbReference type="ARBA" id="ARBA00022771"/>
    </source>
</evidence>
<evidence type="ECO:0000256" key="3">
    <source>
        <dbReference type="ARBA" id="ARBA00004906"/>
    </source>
</evidence>
<dbReference type="OrthoDB" id="6270329at2759"/>
<sequence length="632" mass="69387">MADEGNRRMDLNLYLGLPRRRTESSDLGSDLALGSLPLSEEMSSSNTQSYPPVSQPIQPHGEIIEHGSFLGVDYSLYSPSYSPPSPISQVGMGEQTLGLEVADAHAHAPYSPSFVQVSPPTAQDSTEAILEGSSSNHGEYVPYSVSYVPATASMSLPDELLEVQEENTHVPYIPVPPITQANNDSVRSRPLVPAAVGFRSYQEVEDGSLRREYLQFPEFRFRRLFEANRRVRVRRHRPRVPYGVDSDSSAFSTGPVHSNREARASEGLTETNSLSQKASSEAGPVEDLEQEGKKDQSSAVANFDCNVCLDVAQEPVVTSCGHLFCWPCLFQWLHIHCDHRECPVCKGEVAESDITPIYGRGSSEKEVEKPGKEADSSLKIPPRPHGRRLESLRQRISRPLSRRPREEINSWRFFVDEEMHNRSEELEEPPMLGTFEGTTRRRMLSRLMAAQRVHREDSLENMLNFAGNASSSSANEVANNELILDRIQGLGSSTHPVLARRGIDFWRRFSFNNILSTDRLTAIASDLSTVVEGIEAGVSNSGAAASTSATPRSSRSVNGHRPVEAAVAADQAASASSTIAVIQGDSSAPVDPTAEPSSVGSSRTLRRRRRNTVSGSLDIDGGNHACKRRRLN</sequence>
<accession>A0A7J6X4S6</accession>
<gene>
    <name evidence="14" type="ORF">FRX31_007051</name>
</gene>
<dbReference type="Gene3D" id="3.30.40.10">
    <property type="entry name" value="Zinc/RING finger domain, C3HC4 (zinc finger)"/>
    <property type="match status" value="1"/>
</dbReference>
<evidence type="ECO:0000259" key="13">
    <source>
        <dbReference type="PROSITE" id="PS50089"/>
    </source>
</evidence>
<dbReference type="InterPro" id="IPR017907">
    <property type="entry name" value="Znf_RING_CS"/>
</dbReference>
<feature type="region of interest" description="Disordered" evidence="12">
    <location>
        <begin position="584"/>
        <end position="632"/>
    </location>
</feature>
<keyword evidence="6 10" id="KW-0863">Zinc-finger</keyword>
<feature type="compositionally biased region" description="Low complexity" evidence="12">
    <location>
        <begin position="540"/>
        <end position="557"/>
    </location>
</feature>
<evidence type="ECO:0000256" key="5">
    <source>
        <dbReference type="ARBA" id="ARBA00022723"/>
    </source>
</evidence>
<comment type="caution">
    <text evidence="14">The sequence shown here is derived from an EMBL/GenBank/DDBJ whole genome shotgun (WGS) entry which is preliminary data.</text>
</comment>
<comment type="subcellular location">
    <subcellularLocation>
        <location evidence="2">Endomembrane system</location>
    </subcellularLocation>
    <subcellularLocation>
        <location evidence="11">Endoplasmic reticulum membrane</location>
        <topology evidence="11">Single-pass type IV membrane protein</topology>
    </subcellularLocation>
</comment>
<dbReference type="InterPro" id="IPR018957">
    <property type="entry name" value="Znf_C3HC4_RING-type"/>
</dbReference>
<reference evidence="14 15" key="1">
    <citation type="submission" date="2020-06" db="EMBL/GenBank/DDBJ databases">
        <title>Transcriptomic and genomic resources for Thalictrum thalictroides and T. hernandezii: Facilitating candidate gene discovery in an emerging model plant lineage.</title>
        <authorList>
            <person name="Arias T."/>
            <person name="Riano-Pachon D.M."/>
            <person name="Di Stilio V.S."/>
        </authorList>
    </citation>
    <scope>NUCLEOTIDE SEQUENCE [LARGE SCALE GENOMIC DNA]</scope>
    <source>
        <strain evidence="15">cv. WT478/WT964</strain>
        <tissue evidence="14">Leaves</tissue>
    </source>
</reference>
<evidence type="ECO:0000313" key="15">
    <source>
        <dbReference type="Proteomes" id="UP000554482"/>
    </source>
</evidence>
<dbReference type="InterPro" id="IPR013083">
    <property type="entry name" value="Znf_RING/FYVE/PHD"/>
</dbReference>
<dbReference type="GO" id="GO:0006511">
    <property type="term" value="P:ubiquitin-dependent protein catabolic process"/>
    <property type="evidence" value="ECO:0007669"/>
    <property type="project" value="UniProtKB-UniRule"/>
</dbReference>
<dbReference type="CDD" id="cd16534">
    <property type="entry name" value="RING-HC_RNF5-like"/>
    <property type="match status" value="1"/>
</dbReference>
<dbReference type="Proteomes" id="UP000554482">
    <property type="component" value="Unassembled WGS sequence"/>
</dbReference>
<dbReference type="Pfam" id="PF00097">
    <property type="entry name" value="zf-C3HC4"/>
    <property type="match status" value="1"/>
</dbReference>
<keyword evidence="4 11" id="KW-0808">Transferase</keyword>
<dbReference type="PANTHER" id="PTHR12313">
    <property type="entry name" value="E3 UBIQUITIN-PROTEIN LIGASE RNF5-RELATED"/>
    <property type="match status" value="1"/>
</dbReference>
<dbReference type="EC" id="2.3.2.27" evidence="11"/>
<proteinExistence type="predicted"/>
<feature type="region of interest" description="Disordered" evidence="12">
    <location>
        <begin position="540"/>
        <end position="560"/>
    </location>
</feature>
<dbReference type="GO" id="GO:0061630">
    <property type="term" value="F:ubiquitin protein ligase activity"/>
    <property type="evidence" value="ECO:0007669"/>
    <property type="project" value="UniProtKB-UniRule"/>
</dbReference>
<comment type="function">
    <text evidence="11">E3 ubiquitin-protein ligase.</text>
</comment>
<evidence type="ECO:0000256" key="7">
    <source>
        <dbReference type="ARBA" id="ARBA00022786"/>
    </source>
</evidence>
<evidence type="ECO:0000256" key="9">
    <source>
        <dbReference type="ARBA" id="ARBA00023136"/>
    </source>
</evidence>
<dbReference type="EMBL" id="JABWDY010006918">
    <property type="protein sequence ID" value="KAF5203362.1"/>
    <property type="molecule type" value="Genomic_DNA"/>
</dbReference>
<dbReference type="InterPro" id="IPR001841">
    <property type="entry name" value="Znf_RING"/>
</dbReference>
<dbReference type="PROSITE" id="PS50089">
    <property type="entry name" value="ZF_RING_2"/>
    <property type="match status" value="1"/>
</dbReference>
<keyword evidence="8 11" id="KW-0862">Zinc</keyword>
<dbReference type="InterPro" id="IPR045103">
    <property type="entry name" value="RNF5/RNF185-like"/>
</dbReference>
<feature type="compositionally biased region" description="Basic and acidic residues" evidence="12">
    <location>
        <begin position="362"/>
        <end position="376"/>
    </location>
</feature>
<comment type="pathway">
    <text evidence="3 11">Protein modification; protein ubiquitination.</text>
</comment>
<evidence type="ECO:0000256" key="12">
    <source>
        <dbReference type="SAM" id="MobiDB-lite"/>
    </source>
</evidence>
<keyword evidence="11" id="KW-0256">Endoplasmic reticulum</keyword>
<dbReference type="GO" id="GO:0005789">
    <property type="term" value="C:endoplasmic reticulum membrane"/>
    <property type="evidence" value="ECO:0007669"/>
    <property type="project" value="UniProtKB-SubCell"/>
</dbReference>
<keyword evidence="7 11" id="KW-0833">Ubl conjugation pathway</keyword>
<keyword evidence="5 11" id="KW-0479">Metal-binding</keyword>
<organism evidence="14 15">
    <name type="scientific">Thalictrum thalictroides</name>
    <name type="common">Rue-anemone</name>
    <name type="synonym">Anemone thalictroides</name>
    <dbReference type="NCBI Taxonomy" id="46969"/>
    <lineage>
        <taxon>Eukaryota</taxon>
        <taxon>Viridiplantae</taxon>
        <taxon>Streptophyta</taxon>
        <taxon>Embryophyta</taxon>
        <taxon>Tracheophyta</taxon>
        <taxon>Spermatophyta</taxon>
        <taxon>Magnoliopsida</taxon>
        <taxon>Ranunculales</taxon>
        <taxon>Ranunculaceae</taxon>
        <taxon>Thalictroideae</taxon>
        <taxon>Thalictrum</taxon>
    </lineage>
</organism>
<evidence type="ECO:0000256" key="8">
    <source>
        <dbReference type="ARBA" id="ARBA00022833"/>
    </source>
</evidence>
<dbReference type="PROSITE" id="PS00518">
    <property type="entry name" value="ZF_RING_1"/>
    <property type="match status" value="1"/>
</dbReference>
<keyword evidence="15" id="KW-1185">Reference proteome</keyword>
<dbReference type="AlphaFoldDB" id="A0A7J6X4S6"/>
<protein>
    <recommendedName>
        <fullName evidence="11">E3 ubiquitin-protein ligase RMA</fullName>
        <ecNumber evidence="11">2.3.2.27</ecNumber>
    </recommendedName>
    <alternativeName>
        <fullName evidence="11">Protein RING membrane-anchor</fullName>
    </alternativeName>
    <alternativeName>
        <fullName evidence="11">RING-type E3 ubiquitin transferase RMA</fullName>
    </alternativeName>
</protein>